<name>A0A699IKS7_TANCI</name>
<dbReference type="AlphaFoldDB" id="A0A699IKS7"/>
<reference evidence="1" key="1">
    <citation type="journal article" date="2019" name="Sci. Rep.">
        <title>Draft genome of Tanacetum cinerariifolium, the natural source of mosquito coil.</title>
        <authorList>
            <person name="Yamashiro T."/>
            <person name="Shiraishi A."/>
            <person name="Satake H."/>
            <person name="Nakayama K."/>
        </authorList>
    </citation>
    <scope>NUCLEOTIDE SEQUENCE</scope>
</reference>
<dbReference type="CDD" id="cd00590">
    <property type="entry name" value="RRM_SF"/>
    <property type="match status" value="1"/>
</dbReference>
<comment type="caution">
    <text evidence="1">The sequence shown here is derived from an EMBL/GenBank/DDBJ whole genome shotgun (WGS) entry which is preliminary data.</text>
</comment>
<sequence length="417" mass="46943">MFGAKDLWNSCKSYGHVVDAYIPARRSKAGKRFGFVRFIKVPDVDRLVTNLCTVWVGRYMLHPNVARFQRAPVNKYNDKINVNGSSSFKVGSKTSGDRVKGTNNSYAYVVKGDKVLKDVVDDTPMMVLDEACLNTDDYSLGLFGKVKEFASLTSLKVILAKEGYTNIDLKSYKLIMSLILRKELYGWKVPCKWWSRNTFNRIATRWGRLLNGEELEEGFYHGNRICISTQMNKVVFESFKMVYCGNVFWVRAIEVPGWVPDFEEECEEDANDESVDGDVQRGQSGIIHEEGDGSDSEVILETCFDNELGDGKLSPGQKCTMYDDPFGIYEILKKKREVCKNNTNQDDSIKYPPGFTPVVGVESGEGIEGEIKENSNSCDLNGKEYGENQLVERNVYSDDAQASNCSGHFKKSGAPRT</sequence>
<dbReference type="SUPFAM" id="SSF54928">
    <property type="entry name" value="RNA-binding domain, RBD"/>
    <property type="match status" value="1"/>
</dbReference>
<accession>A0A699IKS7</accession>
<organism evidence="1">
    <name type="scientific">Tanacetum cinerariifolium</name>
    <name type="common">Dalmatian daisy</name>
    <name type="synonym">Chrysanthemum cinerariifolium</name>
    <dbReference type="NCBI Taxonomy" id="118510"/>
    <lineage>
        <taxon>Eukaryota</taxon>
        <taxon>Viridiplantae</taxon>
        <taxon>Streptophyta</taxon>
        <taxon>Embryophyta</taxon>
        <taxon>Tracheophyta</taxon>
        <taxon>Spermatophyta</taxon>
        <taxon>Magnoliopsida</taxon>
        <taxon>eudicotyledons</taxon>
        <taxon>Gunneridae</taxon>
        <taxon>Pentapetalae</taxon>
        <taxon>asterids</taxon>
        <taxon>campanulids</taxon>
        <taxon>Asterales</taxon>
        <taxon>Asteraceae</taxon>
        <taxon>Asteroideae</taxon>
        <taxon>Anthemideae</taxon>
        <taxon>Anthemidinae</taxon>
        <taxon>Tanacetum</taxon>
    </lineage>
</organism>
<proteinExistence type="predicted"/>
<dbReference type="InterPro" id="IPR035979">
    <property type="entry name" value="RBD_domain_sf"/>
</dbReference>
<dbReference type="EMBL" id="BKCJ010295940">
    <property type="protein sequence ID" value="GEZ57688.1"/>
    <property type="molecule type" value="Genomic_DNA"/>
</dbReference>
<gene>
    <name evidence="1" type="ORF">Tci_529661</name>
</gene>
<dbReference type="GO" id="GO:0003676">
    <property type="term" value="F:nucleic acid binding"/>
    <property type="evidence" value="ECO:0007669"/>
    <property type="project" value="InterPro"/>
</dbReference>
<protein>
    <submittedName>
        <fullName evidence="1">Nucleotide-binding alpha-beta plait domain-containing protein</fullName>
    </submittedName>
</protein>
<evidence type="ECO:0000313" key="1">
    <source>
        <dbReference type="EMBL" id="GEZ57688.1"/>
    </source>
</evidence>